<sequence length="121" mass="13860">MTSLLSISTNVKISDFCEACKINEINVVEPSDNPDQPYKLCNQCHKRLLKYSLRLVEWYNLAVIHSPNKFLLHDDFYDDDGEACQPEVDVIVTKKDKAPTLKNVRNDLESLLDFSINEVVS</sequence>
<gene>
    <name evidence="1" type="ORF">FB550_103220</name>
</gene>
<keyword evidence="2" id="KW-1185">Reference proteome</keyword>
<comment type="caution">
    <text evidence="1">The sequence shown here is derived from an EMBL/GenBank/DDBJ whole genome shotgun (WGS) entry which is preliminary data.</text>
</comment>
<reference evidence="1 2" key="1">
    <citation type="submission" date="2019-06" db="EMBL/GenBank/DDBJ databases">
        <title>Sorghum-associated microbial communities from plants grown in Nebraska, USA.</title>
        <authorList>
            <person name="Schachtman D."/>
        </authorList>
    </citation>
    <scope>NUCLEOTIDE SEQUENCE [LARGE SCALE GENOMIC DNA]</scope>
    <source>
        <strain evidence="1 2">2482</strain>
    </source>
</reference>
<dbReference type="Proteomes" id="UP000319671">
    <property type="component" value="Unassembled WGS sequence"/>
</dbReference>
<proteinExistence type="predicted"/>
<protein>
    <submittedName>
        <fullName evidence="1">Uncharacterized protein</fullName>
    </submittedName>
</protein>
<evidence type="ECO:0000313" key="1">
    <source>
        <dbReference type="EMBL" id="TWE05045.1"/>
    </source>
</evidence>
<accession>A0A561DNV6</accession>
<evidence type="ECO:0000313" key="2">
    <source>
        <dbReference type="Proteomes" id="UP000319671"/>
    </source>
</evidence>
<dbReference type="EMBL" id="VIVN01000003">
    <property type="protein sequence ID" value="TWE05045.1"/>
    <property type="molecule type" value="Genomic_DNA"/>
</dbReference>
<organism evidence="1 2">
    <name type="scientific">Neobacillus bataviensis</name>
    <dbReference type="NCBI Taxonomy" id="220685"/>
    <lineage>
        <taxon>Bacteria</taxon>
        <taxon>Bacillati</taxon>
        <taxon>Bacillota</taxon>
        <taxon>Bacilli</taxon>
        <taxon>Bacillales</taxon>
        <taxon>Bacillaceae</taxon>
        <taxon>Neobacillus</taxon>
    </lineage>
</organism>
<dbReference type="AlphaFoldDB" id="A0A561DNV6"/>
<name>A0A561DNV6_9BACI</name>